<name>A0ABP7XSJ1_9FLAO</name>
<dbReference type="EMBL" id="BAABAO010000003">
    <property type="protein sequence ID" value="GAA4124786.1"/>
    <property type="molecule type" value="Genomic_DNA"/>
</dbReference>
<proteinExistence type="predicted"/>
<comment type="caution">
    <text evidence="1">The sequence shown here is derived from an EMBL/GenBank/DDBJ whole genome shotgun (WGS) entry which is preliminary data.</text>
</comment>
<dbReference type="RefSeq" id="WP_229352474.1">
    <property type="nucleotide sequence ID" value="NZ_BAABAO010000003.1"/>
</dbReference>
<protein>
    <recommendedName>
        <fullName evidence="3">Lipoprotein</fullName>
    </recommendedName>
</protein>
<gene>
    <name evidence="1" type="ORF">GCM10022250_09870</name>
</gene>
<accession>A0ABP7XSJ1</accession>
<organism evidence="1 2">
    <name type="scientific">Flavobacterium chungbukense</name>
    <dbReference type="NCBI Taxonomy" id="877464"/>
    <lineage>
        <taxon>Bacteria</taxon>
        <taxon>Pseudomonadati</taxon>
        <taxon>Bacteroidota</taxon>
        <taxon>Flavobacteriia</taxon>
        <taxon>Flavobacteriales</taxon>
        <taxon>Flavobacteriaceae</taxon>
        <taxon>Flavobacterium</taxon>
    </lineage>
</organism>
<keyword evidence="2" id="KW-1185">Reference proteome</keyword>
<evidence type="ECO:0000313" key="1">
    <source>
        <dbReference type="EMBL" id="GAA4124786.1"/>
    </source>
</evidence>
<evidence type="ECO:0000313" key="2">
    <source>
        <dbReference type="Proteomes" id="UP001501333"/>
    </source>
</evidence>
<sequence length="194" mass="22651">MNKKVFIIIGIIFFLHSCTCKCVKTHLTKEEKQWFSVYQKQQEIIFESNLGNLDTLVVVDKYEIYGNKDCNCREIGTIQNNMMNIDLKSKICHNDSYCVSSVSISKDEVSQKSFPSFNLFGLFYSGSHIKSLPQKTWVMLKTTKKKYTNVYIFEDGINAKNFGRGYLKSFYWDKKEGLLRYDTSEGEIFELLKK</sequence>
<reference evidence="2" key="1">
    <citation type="journal article" date="2019" name="Int. J. Syst. Evol. Microbiol.">
        <title>The Global Catalogue of Microorganisms (GCM) 10K type strain sequencing project: providing services to taxonomists for standard genome sequencing and annotation.</title>
        <authorList>
            <consortium name="The Broad Institute Genomics Platform"/>
            <consortium name="The Broad Institute Genome Sequencing Center for Infectious Disease"/>
            <person name="Wu L."/>
            <person name="Ma J."/>
        </authorList>
    </citation>
    <scope>NUCLEOTIDE SEQUENCE [LARGE SCALE GENOMIC DNA]</scope>
    <source>
        <strain evidence="2">JCM 17386</strain>
    </source>
</reference>
<evidence type="ECO:0008006" key="3">
    <source>
        <dbReference type="Google" id="ProtNLM"/>
    </source>
</evidence>
<dbReference type="Proteomes" id="UP001501333">
    <property type="component" value="Unassembled WGS sequence"/>
</dbReference>